<name>A0ABU7UVI3_9CLOT</name>
<proteinExistence type="predicted"/>
<gene>
    <name evidence="1" type="ORF">SJI18_24465</name>
</gene>
<reference evidence="1 2" key="1">
    <citation type="submission" date="2023-11" db="EMBL/GenBank/DDBJ databases">
        <title>Draft genome sequence of a psychrophilic Clostridium strain from permafrost water brine.</title>
        <authorList>
            <person name="Shcherbakova V.A."/>
            <person name="Trubitsyn V.E."/>
            <person name="Zakharyuk A.G."/>
        </authorList>
    </citation>
    <scope>NUCLEOTIDE SEQUENCE [LARGE SCALE GENOMIC DNA]</scope>
    <source>
        <strain evidence="1 2">14F</strain>
    </source>
</reference>
<organism evidence="1 2">
    <name type="scientific">Clostridium frigoriphilum</name>
    <dbReference type="NCBI Taxonomy" id="443253"/>
    <lineage>
        <taxon>Bacteria</taxon>
        <taxon>Bacillati</taxon>
        <taxon>Bacillota</taxon>
        <taxon>Clostridia</taxon>
        <taxon>Eubacteriales</taxon>
        <taxon>Clostridiaceae</taxon>
        <taxon>Clostridium</taxon>
    </lineage>
</organism>
<dbReference type="EMBL" id="JAZHFS010000067">
    <property type="protein sequence ID" value="MEF2115425.1"/>
    <property type="molecule type" value="Genomic_DNA"/>
</dbReference>
<sequence>MKILKKIMMMGFMAGIVMLTKPVMALELSSFTDVPNFSVVK</sequence>
<dbReference type="Proteomes" id="UP001498469">
    <property type="component" value="Unassembled WGS sequence"/>
</dbReference>
<keyword evidence="2" id="KW-1185">Reference proteome</keyword>
<evidence type="ECO:0000313" key="2">
    <source>
        <dbReference type="Proteomes" id="UP001498469"/>
    </source>
</evidence>
<evidence type="ECO:0000313" key="1">
    <source>
        <dbReference type="EMBL" id="MEF2115425.1"/>
    </source>
</evidence>
<protein>
    <submittedName>
        <fullName evidence="1">Uncharacterized protein</fullName>
    </submittedName>
</protein>
<comment type="caution">
    <text evidence="1">The sequence shown here is derived from an EMBL/GenBank/DDBJ whole genome shotgun (WGS) entry which is preliminary data.</text>
</comment>
<dbReference type="RefSeq" id="WP_301182998.1">
    <property type="nucleotide sequence ID" value="NZ_JAZHFS010000067.1"/>
</dbReference>
<accession>A0ABU7UVI3</accession>